<evidence type="ECO:0000256" key="3">
    <source>
        <dbReference type="SAM" id="Coils"/>
    </source>
</evidence>
<keyword evidence="2" id="KW-1134">Transmembrane beta strand</keyword>
<dbReference type="GO" id="GO:0015562">
    <property type="term" value="F:efflux transmembrane transporter activity"/>
    <property type="evidence" value="ECO:0007669"/>
    <property type="project" value="InterPro"/>
</dbReference>
<dbReference type="PANTHER" id="PTHR30203">
    <property type="entry name" value="OUTER MEMBRANE CATION EFFLUX PROTEIN"/>
    <property type="match status" value="1"/>
</dbReference>
<dbReference type="InterPro" id="IPR010131">
    <property type="entry name" value="MdtP/NodT-like"/>
</dbReference>
<feature type="signal peptide" evidence="2">
    <location>
        <begin position="1"/>
        <end position="21"/>
    </location>
</feature>
<evidence type="ECO:0000313" key="5">
    <source>
        <dbReference type="Proteomes" id="UP000236000"/>
    </source>
</evidence>
<dbReference type="Gene3D" id="1.20.1600.10">
    <property type="entry name" value="Outer membrane efflux proteins (OEP)"/>
    <property type="match status" value="1"/>
</dbReference>
<comment type="subcellular location">
    <subcellularLocation>
        <location evidence="2">Cell membrane</location>
        <topology evidence="2">Lipid-anchor</topology>
    </subcellularLocation>
</comment>
<dbReference type="Proteomes" id="UP000236000">
    <property type="component" value="Unassembled WGS sequence"/>
</dbReference>
<dbReference type="RefSeq" id="WP_102713712.1">
    <property type="nucleotide sequence ID" value="NZ_PJKA01000010.1"/>
</dbReference>
<sequence length="457" mass="50020">MSSTFKYLPLLAACCLSSCMVGPDFRPPANDLPSSWATARPPRSSDKDLRSWWNIFGDPQLNRLVSASLNNNPDMKVALLRIREARERLRVSQASLLPSADASAGWSLSPDRGFRSSTSQDFTLGASTSWELDLFGGNRRSIEAYRASLMSTEASAGAVRTALLADVATAYFDWITACEQLRIAREQLEIQRNTLIIAEKRYKSEFAPRLDVEQATSTVASTEGRIPALEAQVASAKNQLSVLLGTYNARVELTLPKTSVFEKTPVVPVGLPSELLRRRPDVIAAEADLHVAVANVGVAVADLYPRFSLTGSLSGRGGDFGQLFRENNNVWSLGGNLVQPLFQGGALRATVRAQKAAAEQAAETYHKTLITAVSEVEDALIAYGNYTSQMQYLHKENNANREAFLLSRTLYINGQTDFLNVVTAQRSWLSSEESLVTMKQNIRKAVVQLARALGGGW</sequence>
<gene>
    <name evidence="4" type="ORF">CXU22_06430</name>
</gene>
<dbReference type="InterPro" id="IPR003423">
    <property type="entry name" value="OMP_efflux"/>
</dbReference>
<evidence type="ECO:0000256" key="2">
    <source>
        <dbReference type="RuleBase" id="RU362097"/>
    </source>
</evidence>
<evidence type="ECO:0000313" key="4">
    <source>
        <dbReference type="EMBL" id="PNC18260.1"/>
    </source>
</evidence>
<reference evidence="4 5" key="1">
    <citation type="journal article" date="2017" name="BMC Genomics">
        <title>Genome sequencing of 39 Akkermansia muciniphila isolates reveals its population structure, genomic and functional diverisity, and global distribution in mammalian gut microbiotas.</title>
        <authorList>
            <person name="Guo X."/>
            <person name="Li S."/>
            <person name="Zhang J."/>
            <person name="Wu F."/>
            <person name="Li X."/>
            <person name="Wu D."/>
            <person name="Zhang M."/>
            <person name="Ou Z."/>
            <person name="Jie Z."/>
            <person name="Yan Q."/>
            <person name="Li P."/>
            <person name="Yi J."/>
            <person name="Peng Y."/>
        </authorList>
    </citation>
    <scope>NUCLEOTIDE SEQUENCE [LARGE SCALE GENOMIC DNA]</scope>
    <source>
        <strain evidence="4 5">GP24</strain>
    </source>
</reference>
<comment type="similarity">
    <text evidence="1 2">Belongs to the outer membrane factor (OMF) (TC 1.B.17) family.</text>
</comment>
<dbReference type="GO" id="GO:0005886">
    <property type="term" value="C:plasma membrane"/>
    <property type="evidence" value="ECO:0007669"/>
    <property type="project" value="UniProtKB-SubCell"/>
</dbReference>
<organism evidence="4 5">
    <name type="scientific">Akkermansia muciniphila</name>
    <dbReference type="NCBI Taxonomy" id="239935"/>
    <lineage>
        <taxon>Bacteria</taxon>
        <taxon>Pseudomonadati</taxon>
        <taxon>Verrucomicrobiota</taxon>
        <taxon>Verrucomicrobiia</taxon>
        <taxon>Verrucomicrobiales</taxon>
        <taxon>Akkermansiaceae</taxon>
        <taxon>Akkermansia</taxon>
    </lineage>
</organism>
<dbReference type="Pfam" id="PF02321">
    <property type="entry name" value="OEP"/>
    <property type="match status" value="2"/>
</dbReference>
<keyword evidence="2" id="KW-0812">Transmembrane</keyword>
<evidence type="ECO:0000256" key="1">
    <source>
        <dbReference type="ARBA" id="ARBA00007613"/>
    </source>
</evidence>
<evidence type="ECO:0008006" key="6">
    <source>
        <dbReference type="Google" id="ProtNLM"/>
    </source>
</evidence>
<dbReference type="EMBL" id="PJKA01000010">
    <property type="protein sequence ID" value="PNC18260.1"/>
    <property type="molecule type" value="Genomic_DNA"/>
</dbReference>
<dbReference type="OrthoDB" id="9770517at2"/>
<comment type="caution">
    <text evidence="4">The sequence shown here is derived from an EMBL/GenBank/DDBJ whole genome shotgun (WGS) entry which is preliminary data.</text>
</comment>
<dbReference type="SUPFAM" id="SSF56954">
    <property type="entry name" value="Outer membrane efflux proteins (OEP)"/>
    <property type="match status" value="1"/>
</dbReference>
<dbReference type="Gene3D" id="2.20.200.10">
    <property type="entry name" value="Outer membrane efflux proteins (OEP)"/>
    <property type="match status" value="1"/>
</dbReference>
<accession>A0A2N8HE81</accession>
<keyword evidence="2" id="KW-0449">Lipoprotein</keyword>
<keyword evidence="3" id="KW-0175">Coiled coil</keyword>
<dbReference type="PANTHER" id="PTHR30203:SF33">
    <property type="entry name" value="BLR4455 PROTEIN"/>
    <property type="match status" value="1"/>
</dbReference>
<proteinExistence type="inferred from homology"/>
<keyword evidence="2" id="KW-0732">Signal</keyword>
<keyword evidence="2" id="KW-0472">Membrane</keyword>
<name>A0A2N8HE81_9BACT</name>
<feature type="chain" id="PRO_5014493508" description="Efflux transporter outer membrane subunit" evidence="2">
    <location>
        <begin position="22"/>
        <end position="457"/>
    </location>
</feature>
<feature type="coiled-coil region" evidence="3">
    <location>
        <begin position="181"/>
        <end position="239"/>
    </location>
</feature>
<protein>
    <recommendedName>
        <fullName evidence="6">Efflux transporter outer membrane subunit</fullName>
    </recommendedName>
</protein>
<keyword evidence="2" id="KW-0564">Palmitate</keyword>
<dbReference type="NCBIfam" id="TIGR01845">
    <property type="entry name" value="outer_NodT"/>
    <property type="match status" value="1"/>
</dbReference>
<dbReference type="AlphaFoldDB" id="A0A2N8HE81"/>